<keyword evidence="12" id="KW-0238">DNA-binding</keyword>
<evidence type="ECO:0000256" key="7">
    <source>
        <dbReference type="ARBA" id="ARBA00023159"/>
    </source>
</evidence>
<dbReference type="InterPro" id="IPR036217">
    <property type="entry name" value="MethylDNA_cys_MeTrfase_DNAb"/>
</dbReference>
<comment type="catalytic activity">
    <reaction evidence="10">
        <text>a 6-O-methyl-2'-deoxyguanosine in DNA + L-cysteinyl-[protein] = S-methyl-L-cysteinyl-[protein] + a 2'-deoxyguanosine in DNA</text>
        <dbReference type="Rhea" id="RHEA:24000"/>
        <dbReference type="Rhea" id="RHEA-COMP:10131"/>
        <dbReference type="Rhea" id="RHEA-COMP:10132"/>
        <dbReference type="Rhea" id="RHEA-COMP:11367"/>
        <dbReference type="Rhea" id="RHEA-COMP:11368"/>
        <dbReference type="ChEBI" id="CHEBI:29950"/>
        <dbReference type="ChEBI" id="CHEBI:82612"/>
        <dbReference type="ChEBI" id="CHEBI:85445"/>
        <dbReference type="ChEBI" id="CHEBI:85448"/>
        <dbReference type="EC" id="2.1.1.63"/>
    </reaction>
</comment>
<name>A0ABU4RJN4_9HYPH</name>
<keyword evidence="6" id="KW-0805">Transcription regulation</keyword>
<evidence type="ECO:0000259" key="11">
    <source>
        <dbReference type="PROSITE" id="PS01124"/>
    </source>
</evidence>
<comment type="catalytic activity">
    <reaction evidence="1">
        <text>a 4-O-methyl-thymidine in DNA + L-cysteinyl-[protein] = a thymidine in DNA + S-methyl-L-cysteinyl-[protein]</text>
        <dbReference type="Rhea" id="RHEA:53428"/>
        <dbReference type="Rhea" id="RHEA-COMP:10131"/>
        <dbReference type="Rhea" id="RHEA-COMP:10132"/>
        <dbReference type="Rhea" id="RHEA-COMP:13555"/>
        <dbReference type="Rhea" id="RHEA-COMP:13556"/>
        <dbReference type="ChEBI" id="CHEBI:29950"/>
        <dbReference type="ChEBI" id="CHEBI:82612"/>
        <dbReference type="ChEBI" id="CHEBI:137386"/>
        <dbReference type="ChEBI" id="CHEBI:137387"/>
        <dbReference type="EC" id="2.1.1.63"/>
    </reaction>
</comment>
<comment type="cofactor">
    <cofactor evidence="2">
        <name>Zn(2+)</name>
        <dbReference type="ChEBI" id="CHEBI:29105"/>
    </cofactor>
</comment>
<dbReference type="InterPro" id="IPR018060">
    <property type="entry name" value="HTH_AraC"/>
</dbReference>
<organism evidence="12 13">
    <name type="scientific">Terrihabitans rhizophilus</name>
    <dbReference type="NCBI Taxonomy" id="3092662"/>
    <lineage>
        <taxon>Bacteria</taxon>
        <taxon>Pseudomonadati</taxon>
        <taxon>Pseudomonadota</taxon>
        <taxon>Alphaproteobacteria</taxon>
        <taxon>Hyphomicrobiales</taxon>
        <taxon>Terrihabitans</taxon>
    </lineage>
</organism>
<dbReference type="Pfam" id="PF12833">
    <property type="entry name" value="HTH_18"/>
    <property type="match status" value="1"/>
</dbReference>
<dbReference type="SUPFAM" id="SSF46767">
    <property type="entry name" value="Methylated DNA-protein cysteine methyltransferase, C-terminal domain"/>
    <property type="match status" value="1"/>
</dbReference>
<keyword evidence="7" id="KW-0010">Activator</keyword>
<dbReference type="SUPFAM" id="SSF53155">
    <property type="entry name" value="Methylated DNA-protein cysteine methyltransferase domain"/>
    <property type="match status" value="1"/>
</dbReference>
<evidence type="ECO:0000313" key="12">
    <source>
        <dbReference type="EMBL" id="MDX6805058.1"/>
    </source>
</evidence>
<dbReference type="Gene3D" id="1.10.10.60">
    <property type="entry name" value="Homeodomain-like"/>
    <property type="match status" value="1"/>
</dbReference>
<dbReference type="PANTHER" id="PTHR10815">
    <property type="entry name" value="METHYLATED-DNA--PROTEIN-CYSTEINE METHYLTRANSFERASE"/>
    <property type="match status" value="1"/>
</dbReference>
<evidence type="ECO:0000256" key="3">
    <source>
        <dbReference type="ARBA" id="ARBA00022603"/>
    </source>
</evidence>
<dbReference type="NCBIfam" id="NF011964">
    <property type="entry name" value="PRK15435.1"/>
    <property type="match status" value="1"/>
</dbReference>
<dbReference type="EC" id="2.1.1.-" evidence="12"/>
<dbReference type="NCBIfam" id="TIGR00589">
    <property type="entry name" value="ogt"/>
    <property type="match status" value="1"/>
</dbReference>
<evidence type="ECO:0000256" key="4">
    <source>
        <dbReference type="ARBA" id="ARBA00022679"/>
    </source>
</evidence>
<protein>
    <submittedName>
        <fullName evidence="12">Bifunctional DNA-binding transcriptional regulator/O6-methylguanine-DNA methyltransferase Ada</fullName>
        <ecNumber evidence="12">2.1.1.-</ecNumber>
    </submittedName>
</protein>
<dbReference type="SUPFAM" id="SSF46689">
    <property type="entry name" value="Homeodomain-like"/>
    <property type="match status" value="1"/>
</dbReference>
<feature type="domain" description="HTH araC/xylS-type" evidence="11">
    <location>
        <begin position="84"/>
        <end position="184"/>
    </location>
</feature>
<evidence type="ECO:0000313" key="13">
    <source>
        <dbReference type="Proteomes" id="UP001274321"/>
    </source>
</evidence>
<dbReference type="PROSITE" id="PS01124">
    <property type="entry name" value="HTH_ARAC_FAMILY_2"/>
    <property type="match status" value="1"/>
</dbReference>
<dbReference type="InterPro" id="IPR001497">
    <property type="entry name" value="MethylDNA_cys_MeTrfase_AS"/>
</dbReference>
<dbReference type="Pfam" id="PF01035">
    <property type="entry name" value="DNA_binding_1"/>
    <property type="match status" value="1"/>
</dbReference>
<evidence type="ECO:0000256" key="8">
    <source>
        <dbReference type="ARBA" id="ARBA00023163"/>
    </source>
</evidence>
<dbReference type="InterPro" id="IPR016221">
    <property type="entry name" value="Bifunct_regulatory_prot_Ada"/>
</dbReference>
<keyword evidence="3 12" id="KW-0489">Methyltransferase</keyword>
<dbReference type="InterPro" id="IPR035451">
    <property type="entry name" value="Ada-like_dom_sf"/>
</dbReference>
<dbReference type="Gene3D" id="1.10.10.10">
    <property type="entry name" value="Winged helix-like DNA-binding domain superfamily/Winged helix DNA-binding domain"/>
    <property type="match status" value="1"/>
</dbReference>
<dbReference type="PROSITE" id="PS00374">
    <property type="entry name" value="MGMT"/>
    <property type="match status" value="1"/>
</dbReference>
<sequence>MGAEPLAIREDDPRWTAVLERREAEGFVYAVRSTGIFCRPSCPSRRPQVRNVIFYADAGEALRAGFRACLRCRPDGEDPRAGQQRLVKAACRTIEAEENAPGLGKLSHDAGLSPFHFQRVFRAVTGVTPAAYARAVRERRMREALATGSNTTGAIYEAGYASPGRFYAVADSVLGMTPAAYRRGGQDMRVEFATTPTVLGLVLAARTDTGLCAILIGEDAASLEADLRRRFPRADLHPGGADFASLLALVATLVDGGGQDVGLPLDIRGTAFQHRVWQALRAIPPGQTVSYAELAALIGAPGAVRAVAGACAANPLAIAVPCHRVVRSDGGLSGYRWGVDRKRRLLERERGEG</sequence>
<dbReference type="GO" id="GO:0032259">
    <property type="term" value="P:methylation"/>
    <property type="evidence" value="ECO:0007669"/>
    <property type="project" value="UniProtKB-KW"/>
</dbReference>
<keyword evidence="5" id="KW-0227">DNA damage</keyword>
<evidence type="ECO:0000256" key="2">
    <source>
        <dbReference type="ARBA" id="ARBA00001947"/>
    </source>
</evidence>
<evidence type="ECO:0000256" key="9">
    <source>
        <dbReference type="ARBA" id="ARBA00023204"/>
    </source>
</evidence>
<keyword evidence="8" id="KW-0804">Transcription</keyword>
<dbReference type="PIRSF" id="PIRSF000409">
    <property type="entry name" value="Ada"/>
    <property type="match status" value="1"/>
</dbReference>
<dbReference type="InterPro" id="IPR014048">
    <property type="entry name" value="MethylDNA_cys_MeTrfase_DNA-bd"/>
</dbReference>
<dbReference type="EMBL" id="JAXAFJ010000001">
    <property type="protein sequence ID" value="MDX6805058.1"/>
    <property type="molecule type" value="Genomic_DNA"/>
</dbReference>
<keyword evidence="4 12" id="KW-0808">Transferase</keyword>
<dbReference type="InterPro" id="IPR036388">
    <property type="entry name" value="WH-like_DNA-bd_sf"/>
</dbReference>
<dbReference type="Proteomes" id="UP001274321">
    <property type="component" value="Unassembled WGS sequence"/>
</dbReference>
<accession>A0ABU4RJN4</accession>
<dbReference type="CDD" id="cd06445">
    <property type="entry name" value="ATase"/>
    <property type="match status" value="1"/>
</dbReference>
<dbReference type="SMART" id="SM00342">
    <property type="entry name" value="HTH_ARAC"/>
    <property type="match status" value="1"/>
</dbReference>
<dbReference type="Gene3D" id="3.40.10.10">
    <property type="entry name" value="DNA Methylphosphotriester Repair Domain"/>
    <property type="match status" value="1"/>
</dbReference>
<dbReference type="GO" id="GO:0003677">
    <property type="term" value="F:DNA binding"/>
    <property type="evidence" value="ECO:0007669"/>
    <property type="project" value="UniProtKB-KW"/>
</dbReference>
<dbReference type="RefSeq" id="WP_319843160.1">
    <property type="nucleotide sequence ID" value="NZ_JAXAFJ010000001.1"/>
</dbReference>
<keyword evidence="9" id="KW-0234">DNA repair</keyword>
<dbReference type="GO" id="GO:0008168">
    <property type="term" value="F:methyltransferase activity"/>
    <property type="evidence" value="ECO:0007669"/>
    <property type="project" value="UniProtKB-KW"/>
</dbReference>
<keyword evidence="13" id="KW-1185">Reference proteome</keyword>
<dbReference type="Gene3D" id="3.30.160.70">
    <property type="entry name" value="Methylated DNA-protein cysteine methyltransferase domain"/>
    <property type="match status" value="1"/>
</dbReference>
<evidence type="ECO:0000256" key="1">
    <source>
        <dbReference type="ARBA" id="ARBA00001286"/>
    </source>
</evidence>
<gene>
    <name evidence="12" type="primary">ada</name>
    <name evidence="12" type="ORF">SCD90_03175</name>
</gene>
<dbReference type="InterPro" id="IPR009057">
    <property type="entry name" value="Homeodomain-like_sf"/>
</dbReference>
<dbReference type="SUPFAM" id="SSF57884">
    <property type="entry name" value="Ada DNA repair protein, N-terminal domain (N-Ada 10)"/>
    <property type="match status" value="1"/>
</dbReference>
<dbReference type="InterPro" id="IPR036631">
    <property type="entry name" value="MGMT_N_sf"/>
</dbReference>
<comment type="caution">
    <text evidence="12">The sequence shown here is derived from an EMBL/GenBank/DDBJ whole genome shotgun (WGS) entry which is preliminary data.</text>
</comment>
<evidence type="ECO:0000256" key="5">
    <source>
        <dbReference type="ARBA" id="ARBA00022763"/>
    </source>
</evidence>
<dbReference type="InterPro" id="IPR004026">
    <property type="entry name" value="Ada_DNA_repair_Zn-bd"/>
</dbReference>
<dbReference type="PANTHER" id="PTHR10815:SF14">
    <property type="entry name" value="BIFUNCTIONAL TRANSCRIPTIONAL ACTIVATOR_DNA REPAIR ENZYME ADA"/>
    <property type="match status" value="1"/>
</dbReference>
<evidence type="ECO:0000256" key="6">
    <source>
        <dbReference type="ARBA" id="ARBA00023015"/>
    </source>
</evidence>
<proteinExistence type="predicted"/>
<evidence type="ECO:0000256" key="10">
    <source>
        <dbReference type="ARBA" id="ARBA00049348"/>
    </source>
</evidence>
<reference evidence="12 13" key="1">
    <citation type="submission" date="2023-11" db="EMBL/GenBank/DDBJ databases">
        <authorList>
            <person name="Bao R."/>
        </authorList>
    </citation>
    <scope>NUCLEOTIDE SEQUENCE [LARGE SCALE GENOMIC DNA]</scope>
    <source>
        <strain evidence="12 13">PJ23</strain>
    </source>
</reference>
<dbReference type="Pfam" id="PF02805">
    <property type="entry name" value="Ada_Zn_binding"/>
    <property type="match status" value="1"/>
</dbReference>